<evidence type="ECO:0000313" key="2">
    <source>
        <dbReference type="Proteomes" id="UP000467322"/>
    </source>
</evidence>
<accession>A0A845LVI4</accession>
<dbReference type="RefSeq" id="WP_161350043.1">
    <property type="nucleotide sequence ID" value="NZ_WTUX01000006.1"/>
</dbReference>
<gene>
    <name evidence="1" type="ORF">GQE99_02680</name>
</gene>
<sequence>MYDTPPRHLTLPPVERTLLDWFADDYDHVFIAFHPFFRVPGYSPATAAFGPIHADLREVVEYAGLTDAVMARPNEAPEGFEDEIKQSGEPVRWDEVQRLVGASDFNLFARTAWLWTIGADRPDQDGPITDALDRLVARGLYKPEEDTMPVVMEPMIHRYLNAIGAEEVTIWSELRDAQETIHAEAFAAENPPVRLPEAHVSAISCDSPRMLIAWNFDGVEAFVCIPDEVRRLAAPERFFEGRYAGTDTYVDWLNPTDLFKRKLSRPS</sequence>
<organism evidence="1 2">
    <name type="scientific">Maritimibacter harenae</name>
    <dbReference type="NCBI Taxonomy" id="2606218"/>
    <lineage>
        <taxon>Bacteria</taxon>
        <taxon>Pseudomonadati</taxon>
        <taxon>Pseudomonadota</taxon>
        <taxon>Alphaproteobacteria</taxon>
        <taxon>Rhodobacterales</taxon>
        <taxon>Roseobacteraceae</taxon>
        <taxon>Maritimibacter</taxon>
    </lineage>
</organism>
<name>A0A845LVI4_9RHOB</name>
<keyword evidence="2" id="KW-1185">Reference proteome</keyword>
<protein>
    <submittedName>
        <fullName evidence="1">Uncharacterized protein</fullName>
    </submittedName>
</protein>
<dbReference type="AlphaFoldDB" id="A0A845LVI4"/>
<dbReference type="EMBL" id="WTUX01000006">
    <property type="protein sequence ID" value="MZR11920.1"/>
    <property type="molecule type" value="Genomic_DNA"/>
</dbReference>
<evidence type="ECO:0000313" key="1">
    <source>
        <dbReference type="EMBL" id="MZR11920.1"/>
    </source>
</evidence>
<proteinExistence type="predicted"/>
<dbReference type="Proteomes" id="UP000467322">
    <property type="component" value="Unassembled WGS sequence"/>
</dbReference>
<comment type="caution">
    <text evidence="1">The sequence shown here is derived from an EMBL/GenBank/DDBJ whole genome shotgun (WGS) entry which is preliminary data.</text>
</comment>
<reference evidence="1 2" key="1">
    <citation type="submission" date="2019-12" db="EMBL/GenBank/DDBJ databases">
        <title>Maritimibacter sp. nov. sp. isolated from sea sand.</title>
        <authorList>
            <person name="Kim J."/>
            <person name="Jeong S.E."/>
            <person name="Jung H.S."/>
            <person name="Jeon C.O."/>
        </authorList>
    </citation>
    <scope>NUCLEOTIDE SEQUENCE [LARGE SCALE GENOMIC DNA]</scope>
    <source>
        <strain evidence="1 2">DP07</strain>
    </source>
</reference>